<sequence>MRERDCPIYDRAGPDDPALWLSMRYVDGGEVDALLAAHPGGLPTDRVLSLSFCPDGSLLASGSEERTVRGRELTAESGSRYRGSGDEAQLTRLDLGRSCVIRDLSCHRTPLSPAPVHSRA</sequence>
<reference evidence="2 3" key="1">
    <citation type="journal article" date="2019" name="ACS Chem. Biol.">
        <title>Identification and Mobilization of a Cryptic Antibiotic Biosynthesis Gene Locus from a Human-Pathogenic Nocardia Isolate.</title>
        <authorList>
            <person name="Herisse M."/>
            <person name="Ishida K."/>
            <person name="Porter J.L."/>
            <person name="Howden B."/>
            <person name="Hertweck C."/>
            <person name="Stinear T.P."/>
            <person name="Pidot S.J."/>
        </authorList>
    </citation>
    <scope>NUCLEOTIDE SEQUENCE [LARGE SCALE GENOMIC DNA]</scope>
    <source>
        <strain evidence="2 3">AUSMDU00012717</strain>
    </source>
</reference>
<feature type="compositionally biased region" description="Basic and acidic residues" evidence="1">
    <location>
        <begin position="63"/>
        <end position="74"/>
    </location>
</feature>
<name>A0A6G9Y9T8_9NOCA</name>
<dbReference type="AlphaFoldDB" id="A0A6G9Y9T8"/>
<evidence type="ECO:0000256" key="1">
    <source>
        <dbReference type="SAM" id="MobiDB-lite"/>
    </source>
</evidence>
<dbReference type="InterPro" id="IPR015943">
    <property type="entry name" value="WD40/YVTN_repeat-like_dom_sf"/>
</dbReference>
<evidence type="ECO:0000313" key="3">
    <source>
        <dbReference type="Proteomes" id="UP000503540"/>
    </source>
</evidence>
<feature type="region of interest" description="Disordered" evidence="1">
    <location>
        <begin position="63"/>
        <end position="86"/>
    </location>
</feature>
<dbReference type="SUPFAM" id="SSF50952">
    <property type="entry name" value="Soluble quinoprotein glucose dehydrogenase"/>
    <property type="match status" value="1"/>
</dbReference>
<proteinExistence type="predicted"/>
<accession>A0A6G9Y9T8</accession>
<protein>
    <submittedName>
        <fullName evidence="2">Uncharacterized protein</fullName>
    </submittedName>
</protein>
<keyword evidence="3" id="KW-1185">Reference proteome</keyword>
<dbReference type="KEGG" id="nah:F5544_10415"/>
<dbReference type="Gene3D" id="2.130.10.10">
    <property type="entry name" value="YVTN repeat-like/Quinoprotein amine dehydrogenase"/>
    <property type="match status" value="1"/>
</dbReference>
<organism evidence="2 3">
    <name type="scientific">Nocardia arthritidis</name>
    <dbReference type="NCBI Taxonomy" id="228602"/>
    <lineage>
        <taxon>Bacteria</taxon>
        <taxon>Bacillati</taxon>
        <taxon>Actinomycetota</taxon>
        <taxon>Actinomycetes</taxon>
        <taxon>Mycobacteriales</taxon>
        <taxon>Nocardiaceae</taxon>
        <taxon>Nocardia</taxon>
    </lineage>
</organism>
<dbReference type="InterPro" id="IPR011041">
    <property type="entry name" value="Quinoprot_gluc/sorb_DH_b-prop"/>
</dbReference>
<dbReference type="Proteomes" id="UP000503540">
    <property type="component" value="Chromosome"/>
</dbReference>
<gene>
    <name evidence="2" type="ORF">F5544_10415</name>
</gene>
<dbReference type="EMBL" id="CP046172">
    <property type="protein sequence ID" value="QIS09981.1"/>
    <property type="molecule type" value="Genomic_DNA"/>
</dbReference>
<dbReference type="RefSeq" id="WP_167473017.1">
    <property type="nucleotide sequence ID" value="NZ_CP046172.1"/>
</dbReference>
<evidence type="ECO:0000313" key="2">
    <source>
        <dbReference type="EMBL" id="QIS09981.1"/>
    </source>
</evidence>